<evidence type="ECO:0000256" key="1">
    <source>
        <dbReference type="SAM" id="MobiDB-lite"/>
    </source>
</evidence>
<comment type="caution">
    <text evidence="2">The sequence shown here is derived from an EMBL/GenBank/DDBJ whole genome shotgun (WGS) entry which is preliminary data.</text>
</comment>
<reference evidence="2" key="1">
    <citation type="submission" date="2020-10" db="EMBL/GenBank/DDBJ databases">
        <title>Ca. Dormibacterota MAGs.</title>
        <authorList>
            <person name="Montgomery K."/>
        </authorList>
    </citation>
    <scope>NUCLEOTIDE SEQUENCE [LARGE SCALE GENOMIC DNA]</scope>
    <source>
        <strain evidence="2">SC8812_S17_10</strain>
    </source>
</reference>
<sequence>MAWVHDLFARYSARSRALKDRLLRVSVLAAAALATVPLAAPVYAAAGSSTLFPLPTPYAFPGSIVTGPDGNLWFAESGKLGRISTSGALREFALPAGHNPRSIAPGPDGRLWFTEPGNGRVGSISTDGASINEYLLAGNSGYGTPVNRPQQIVAGPDGQLWFTQTVFSRSLVRTVGGQIDSITTSAITPSARGSRWSAAAPSPRRPFRTPSRSGLTGPSGSRTHSRDASSG</sequence>
<dbReference type="Gene3D" id="2.130.10.10">
    <property type="entry name" value="YVTN repeat-like/Quinoprotein amine dehydrogenase"/>
    <property type="match status" value="1"/>
</dbReference>
<dbReference type="PANTHER" id="PTHR40274:SF3">
    <property type="entry name" value="VIRGINIAMYCIN B LYASE"/>
    <property type="match status" value="1"/>
</dbReference>
<dbReference type="Pfam" id="PF24684">
    <property type="entry name" value="Vgb_lyase"/>
    <property type="match status" value="1"/>
</dbReference>
<dbReference type="InterPro" id="IPR051344">
    <property type="entry name" value="Vgb"/>
</dbReference>
<feature type="compositionally biased region" description="Polar residues" evidence="1">
    <location>
        <begin position="214"/>
        <end position="223"/>
    </location>
</feature>
<name>A0A934NAS5_9BACT</name>
<dbReference type="AlphaFoldDB" id="A0A934NAS5"/>
<evidence type="ECO:0008006" key="4">
    <source>
        <dbReference type="Google" id="ProtNLM"/>
    </source>
</evidence>
<dbReference type="PANTHER" id="PTHR40274">
    <property type="entry name" value="VIRGINIAMYCIN B LYASE"/>
    <property type="match status" value="1"/>
</dbReference>
<feature type="compositionally biased region" description="Low complexity" evidence="1">
    <location>
        <begin position="189"/>
        <end position="213"/>
    </location>
</feature>
<accession>A0A934NAS5</accession>
<keyword evidence="3" id="KW-1185">Reference proteome</keyword>
<dbReference type="EMBL" id="JAEKNR010000186">
    <property type="protein sequence ID" value="MBJ7600079.1"/>
    <property type="molecule type" value="Genomic_DNA"/>
</dbReference>
<feature type="region of interest" description="Disordered" evidence="1">
    <location>
        <begin position="189"/>
        <end position="231"/>
    </location>
</feature>
<evidence type="ECO:0000313" key="2">
    <source>
        <dbReference type="EMBL" id="MBJ7600079.1"/>
    </source>
</evidence>
<protein>
    <recommendedName>
        <fullName evidence="4">Virginiamycin B lyase</fullName>
    </recommendedName>
</protein>
<gene>
    <name evidence="2" type="ORF">JF922_18630</name>
</gene>
<organism evidence="2 3">
    <name type="scientific">Candidatus Nephthysia bennettiae</name>
    <dbReference type="NCBI Taxonomy" id="3127016"/>
    <lineage>
        <taxon>Bacteria</taxon>
        <taxon>Bacillati</taxon>
        <taxon>Candidatus Dormiibacterota</taxon>
        <taxon>Candidatus Dormibacteria</taxon>
        <taxon>Candidatus Dormibacterales</taxon>
        <taxon>Candidatus Dormibacteraceae</taxon>
        <taxon>Candidatus Nephthysia</taxon>
    </lineage>
</organism>
<dbReference type="RefSeq" id="WP_338203766.1">
    <property type="nucleotide sequence ID" value="NZ_JAEKNR010000186.1"/>
</dbReference>
<dbReference type="Proteomes" id="UP000612893">
    <property type="component" value="Unassembled WGS sequence"/>
</dbReference>
<proteinExistence type="predicted"/>
<dbReference type="SUPFAM" id="SSF63829">
    <property type="entry name" value="Calcium-dependent phosphotriesterase"/>
    <property type="match status" value="1"/>
</dbReference>
<evidence type="ECO:0000313" key="3">
    <source>
        <dbReference type="Proteomes" id="UP000612893"/>
    </source>
</evidence>
<dbReference type="InterPro" id="IPR015943">
    <property type="entry name" value="WD40/YVTN_repeat-like_dom_sf"/>
</dbReference>